<keyword evidence="4" id="KW-1185">Reference proteome</keyword>
<dbReference type="GO" id="GO:0019901">
    <property type="term" value="F:protein kinase binding"/>
    <property type="evidence" value="ECO:0007669"/>
    <property type="project" value="InterPro"/>
</dbReference>
<dbReference type="PANTHER" id="PTHR15615:SF108">
    <property type="entry name" value="PROTEIN CNPPD1"/>
    <property type="match status" value="1"/>
</dbReference>
<dbReference type="AlphaFoldDB" id="A0A8T1MXQ0"/>
<dbReference type="Proteomes" id="UP000286415">
    <property type="component" value="Unassembled WGS sequence"/>
</dbReference>
<dbReference type="GO" id="GO:0016538">
    <property type="term" value="F:cyclin-dependent protein serine/threonine kinase regulator activity"/>
    <property type="evidence" value="ECO:0007669"/>
    <property type="project" value="TreeGrafter"/>
</dbReference>
<keyword evidence="3" id="KW-0808">Transferase</keyword>
<evidence type="ECO:0000313" key="3">
    <source>
        <dbReference type="EMBL" id="KAG5453688.1"/>
    </source>
</evidence>
<reference evidence="3 4" key="2">
    <citation type="journal article" date="2021" name="Genomics">
        <title>High-quality reference genome for Clonorchis sinensis.</title>
        <authorList>
            <person name="Young N.D."/>
            <person name="Stroehlein A.J."/>
            <person name="Kinkar L."/>
            <person name="Wang T."/>
            <person name="Sohn W.M."/>
            <person name="Chang B.C.H."/>
            <person name="Kaur P."/>
            <person name="Weisz D."/>
            <person name="Dudchenko O."/>
            <person name="Aiden E.L."/>
            <person name="Korhonen P.K."/>
            <person name="Gasser R.B."/>
        </authorList>
    </citation>
    <scope>NUCLEOTIDE SEQUENCE [LARGE SCALE GENOMIC DNA]</scope>
    <source>
        <strain evidence="3">Cs-k2</strain>
    </source>
</reference>
<dbReference type="GO" id="GO:0000307">
    <property type="term" value="C:cyclin-dependent protein kinase holoenzyme complex"/>
    <property type="evidence" value="ECO:0007669"/>
    <property type="project" value="TreeGrafter"/>
</dbReference>
<dbReference type="GO" id="GO:0016301">
    <property type="term" value="F:kinase activity"/>
    <property type="evidence" value="ECO:0007669"/>
    <property type="project" value="UniProtKB-KW"/>
</dbReference>
<evidence type="ECO:0000256" key="2">
    <source>
        <dbReference type="ARBA" id="ARBA00040808"/>
    </source>
</evidence>
<dbReference type="OrthoDB" id="244495at2759"/>
<dbReference type="InterPro" id="IPR013922">
    <property type="entry name" value="Cyclin_PHO80-like"/>
</dbReference>
<evidence type="ECO:0000256" key="1">
    <source>
        <dbReference type="ARBA" id="ARBA00038508"/>
    </source>
</evidence>
<name>A0A8T1MXQ0_CLOSI</name>
<dbReference type="Pfam" id="PF08613">
    <property type="entry name" value="Cyclin"/>
    <property type="match status" value="1"/>
</dbReference>
<protein>
    <recommendedName>
        <fullName evidence="2">Protein CNPPD1</fullName>
    </recommendedName>
</protein>
<comment type="caution">
    <text evidence="3">The sequence shown here is derived from an EMBL/GenBank/DDBJ whole genome shotgun (WGS) entry which is preliminary data.</text>
</comment>
<dbReference type="EMBL" id="NIRI02000010">
    <property type="protein sequence ID" value="KAG5453688.1"/>
    <property type="molecule type" value="Genomic_DNA"/>
</dbReference>
<organism evidence="3 4">
    <name type="scientific">Clonorchis sinensis</name>
    <name type="common">Chinese liver fluke</name>
    <dbReference type="NCBI Taxonomy" id="79923"/>
    <lineage>
        <taxon>Eukaryota</taxon>
        <taxon>Metazoa</taxon>
        <taxon>Spiralia</taxon>
        <taxon>Lophotrochozoa</taxon>
        <taxon>Platyhelminthes</taxon>
        <taxon>Trematoda</taxon>
        <taxon>Digenea</taxon>
        <taxon>Opisthorchiida</taxon>
        <taxon>Opisthorchiata</taxon>
        <taxon>Opisthorchiidae</taxon>
        <taxon>Clonorchis</taxon>
    </lineage>
</organism>
<gene>
    <name evidence="3" type="ORF">CSKR_114235</name>
</gene>
<keyword evidence="3" id="KW-0418">Kinase</keyword>
<proteinExistence type="inferred from homology"/>
<dbReference type="GO" id="GO:0005634">
    <property type="term" value="C:nucleus"/>
    <property type="evidence" value="ECO:0007669"/>
    <property type="project" value="TreeGrafter"/>
</dbReference>
<dbReference type="PANTHER" id="PTHR15615">
    <property type="match status" value="1"/>
</dbReference>
<dbReference type="Gene3D" id="1.10.472.10">
    <property type="entry name" value="Cyclin-like"/>
    <property type="match status" value="1"/>
</dbReference>
<comment type="similarity">
    <text evidence="1">Belongs to the CNPPD1 family.</text>
</comment>
<dbReference type="CDD" id="cd20557">
    <property type="entry name" value="CYCLIN_ScPCL1-like"/>
    <property type="match status" value="1"/>
</dbReference>
<accession>A0A8T1MXQ0</accession>
<evidence type="ECO:0000313" key="4">
    <source>
        <dbReference type="Proteomes" id="UP000286415"/>
    </source>
</evidence>
<sequence length="303" mass="33132">MAVGIDVPSVVDFLGTLDVQSEQLFEGIASFVNSVSRRRLGKLDRHSVVDYLRAKAVPSVSMLTALIFIEKIANTDPPPQLLDEITAVDLFAIAMTTASKYLYDIDTVDGSDNASWADVFNMDVQELNQLEIRFLSAINWSLFVAKSEYDQFRSFVHSLSSATSGRPLRSHSTKRSTRDTVARIQLKNKRLRTTAKLLAVLTAACLTSMAKDPGFFFQFESTPGANTRSMYPLGSLTLHTNPTTSPLRCTVNSSVDVIDGSCRLALLTGDHWHSVPLNYTSVSTTASASIVRQLTDVLLACGG</sequence>
<reference evidence="3 4" key="1">
    <citation type="journal article" date="2018" name="Biotechnol. Adv.">
        <title>Improved genomic resources and new bioinformatic workflow for the carcinogenic parasite Clonorchis sinensis: Biotechnological implications.</title>
        <authorList>
            <person name="Wang D."/>
            <person name="Korhonen P.K."/>
            <person name="Gasser R.B."/>
            <person name="Young N.D."/>
        </authorList>
    </citation>
    <scope>NUCLEOTIDE SEQUENCE [LARGE SCALE GENOMIC DNA]</scope>
    <source>
        <strain evidence="3">Cs-k2</strain>
    </source>
</reference>